<comment type="subcellular location">
    <subcellularLocation>
        <location evidence="1">Membrane</location>
    </subcellularLocation>
</comment>
<proteinExistence type="inferred from homology"/>
<dbReference type="EMBL" id="JACGWL010000012">
    <property type="protein sequence ID" value="KAK4390945.1"/>
    <property type="molecule type" value="Genomic_DNA"/>
</dbReference>
<organism evidence="7 8">
    <name type="scientific">Sesamum angolense</name>
    <dbReference type="NCBI Taxonomy" id="2727404"/>
    <lineage>
        <taxon>Eukaryota</taxon>
        <taxon>Viridiplantae</taxon>
        <taxon>Streptophyta</taxon>
        <taxon>Embryophyta</taxon>
        <taxon>Tracheophyta</taxon>
        <taxon>Spermatophyta</taxon>
        <taxon>Magnoliopsida</taxon>
        <taxon>eudicotyledons</taxon>
        <taxon>Gunneridae</taxon>
        <taxon>Pentapetalae</taxon>
        <taxon>asterids</taxon>
        <taxon>lamiids</taxon>
        <taxon>Lamiales</taxon>
        <taxon>Pedaliaceae</taxon>
        <taxon>Sesamum</taxon>
    </lineage>
</organism>
<dbReference type="AlphaFoldDB" id="A0AAE1WCT2"/>
<dbReference type="Proteomes" id="UP001289374">
    <property type="component" value="Unassembled WGS sequence"/>
</dbReference>
<evidence type="ECO:0000256" key="6">
    <source>
        <dbReference type="SAM" id="Phobius"/>
    </source>
</evidence>
<evidence type="ECO:0000256" key="4">
    <source>
        <dbReference type="ARBA" id="ARBA00022989"/>
    </source>
</evidence>
<dbReference type="GO" id="GO:0016020">
    <property type="term" value="C:membrane"/>
    <property type="evidence" value="ECO:0007669"/>
    <property type="project" value="UniProtKB-SubCell"/>
</dbReference>
<keyword evidence="3 6" id="KW-0812">Transmembrane</keyword>
<keyword evidence="4 6" id="KW-1133">Transmembrane helix</keyword>
<comment type="caution">
    <text evidence="7">The sequence shown here is derived from an EMBL/GenBank/DDBJ whole genome shotgun (WGS) entry which is preliminary data.</text>
</comment>
<evidence type="ECO:0000256" key="5">
    <source>
        <dbReference type="ARBA" id="ARBA00023136"/>
    </source>
</evidence>
<protein>
    <submittedName>
        <fullName evidence="7">Uncharacterized protein</fullName>
    </submittedName>
</protein>
<sequence length="371" mass="42296">MWARFRTSSIKEDKQKAKLCHRRSTNVNEEYLCAVRTKSFADFFLKVQLLVNGSPSPSPSSSPAYNSNARLSEILLDPGQETITALLESAVVFSDKSSDHLKSLLFNYFNISAEASKFCSQLLKSLNQVQSDYIFIHQLIDAIDHDHDYSSDEFSCLISELRSCIILNNPFSKQDFKHIHQKHSSVLQHLKSKRKRVARKIKMIKFFNKASGVCVAAACGLAAAAAMFLAVHTLTVLLMGPALFSLPVKPLKRKIQTFQFLKYGLLKKVVGQLDVAAKGAYILNRDFDTISRLVARLHDEIEHNKELIHFCLERREDRLSLIQVLKEIKKYEFGFRKQVEELEEHVYLCLVTINRARALVVDEISKAFVEK</sequence>
<feature type="transmembrane region" description="Helical" evidence="6">
    <location>
        <begin position="203"/>
        <end position="223"/>
    </location>
</feature>
<evidence type="ECO:0000313" key="7">
    <source>
        <dbReference type="EMBL" id="KAK4390945.1"/>
    </source>
</evidence>
<reference evidence="7" key="1">
    <citation type="submission" date="2020-06" db="EMBL/GenBank/DDBJ databases">
        <authorList>
            <person name="Li T."/>
            <person name="Hu X."/>
            <person name="Zhang T."/>
            <person name="Song X."/>
            <person name="Zhang H."/>
            <person name="Dai N."/>
            <person name="Sheng W."/>
            <person name="Hou X."/>
            <person name="Wei L."/>
        </authorList>
    </citation>
    <scope>NUCLEOTIDE SEQUENCE</scope>
    <source>
        <strain evidence="7">K16</strain>
        <tissue evidence="7">Leaf</tissue>
    </source>
</reference>
<dbReference type="Pfam" id="PF05055">
    <property type="entry name" value="DUF677"/>
    <property type="match status" value="1"/>
</dbReference>
<evidence type="ECO:0000256" key="2">
    <source>
        <dbReference type="ARBA" id="ARBA00009074"/>
    </source>
</evidence>
<dbReference type="PANTHER" id="PTHR31113:SF2">
    <property type="entry name" value="OS04G0423200 PROTEIN"/>
    <property type="match status" value="1"/>
</dbReference>
<evidence type="ECO:0000256" key="3">
    <source>
        <dbReference type="ARBA" id="ARBA00022692"/>
    </source>
</evidence>
<keyword evidence="8" id="KW-1185">Reference proteome</keyword>
<dbReference type="InterPro" id="IPR007749">
    <property type="entry name" value="DUF677"/>
</dbReference>
<evidence type="ECO:0000313" key="8">
    <source>
        <dbReference type="Proteomes" id="UP001289374"/>
    </source>
</evidence>
<dbReference type="PANTHER" id="PTHR31113">
    <property type="entry name" value="UPF0496 PROTEIN 3-RELATED"/>
    <property type="match status" value="1"/>
</dbReference>
<gene>
    <name evidence="7" type="ORF">Sango_2157800</name>
</gene>
<comment type="similarity">
    <text evidence="2">Belongs to the UPF0496 family.</text>
</comment>
<accession>A0AAE1WCT2</accession>
<keyword evidence="5 6" id="KW-0472">Membrane</keyword>
<reference evidence="7" key="2">
    <citation type="journal article" date="2024" name="Plant">
        <title>Genomic evolution and insights into agronomic trait innovations of Sesamum species.</title>
        <authorList>
            <person name="Miao H."/>
            <person name="Wang L."/>
            <person name="Qu L."/>
            <person name="Liu H."/>
            <person name="Sun Y."/>
            <person name="Le M."/>
            <person name="Wang Q."/>
            <person name="Wei S."/>
            <person name="Zheng Y."/>
            <person name="Lin W."/>
            <person name="Duan Y."/>
            <person name="Cao H."/>
            <person name="Xiong S."/>
            <person name="Wang X."/>
            <person name="Wei L."/>
            <person name="Li C."/>
            <person name="Ma Q."/>
            <person name="Ju M."/>
            <person name="Zhao R."/>
            <person name="Li G."/>
            <person name="Mu C."/>
            <person name="Tian Q."/>
            <person name="Mei H."/>
            <person name="Zhang T."/>
            <person name="Gao T."/>
            <person name="Zhang H."/>
        </authorList>
    </citation>
    <scope>NUCLEOTIDE SEQUENCE</scope>
    <source>
        <strain evidence="7">K16</strain>
    </source>
</reference>
<name>A0AAE1WCT2_9LAMI</name>
<evidence type="ECO:0000256" key="1">
    <source>
        <dbReference type="ARBA" id="ARBA00004370"/>
    </source>
</evidence>